<organism evidence="2 3">
    <name type="scientific">Paracraurococcus lichenis</name>
    <dbReference type="NCBI Taxonomy" id="3064888"/>
    <lineage>
        <taxon>Bacteria</taxon>
        <taxon>Pseudomonadati</taxon>
        <taxon>Pseudomonadota</taxon>
        <taxon>Alphaproteobacteria</taxon>
        <taxon>Acetobacterales</taxon>
        <taxon>Roseomonadaceae</taxon>
        <taxon>Paracraurococcus</taxon>
    </lineage>
</organism>
<dbReference type="SUPFAM" id="SSF51735">
    <property type="entry name" value="NAD(P)-binding Rossmann-fold domains"/>
    <property type="match status" value="1"/>
</dbReference>
<gene>
    <name evidence="2" type="ORF">Q7A36_32730</name>
</gene>
<dbReference type="GO" id="GO:0008446">
    <property type="term" value="F:GDP-mannose 4,6-dehydratase activity"/>
    <property type="evidence" value="ECO:0007669"/>
    <property type="project" value="UniProtKB-EC"/>
</dbReference>
<reference evidence="2 3" key="1">
    <citation type="submission" date="2023-08" db="EMBL/GenBank/DDBJ databases">
        <title>The draft genome sequence of Paracraurococcus sp. LOR1-02.</title>
        <authorList>
            <person name="Kingkaew E."/>
            <person name="Tanasupawat S."/>
        </authorList>
    </citation>
    <scope>NUCLEOTIDE SEQUENCE [LARGE SCALE GENOMIC DNA]</scope>
    <source>
        <strain evidence="2 3">LOR1-02</strain>
    </source>
</reference>
<dbReference type="Proteomes" id="UP001243009">
    <property type="component" value="Unassembled WGS sequence"/>
</dbReference>
<dbReference type="EMBL" id="JAUTWS010000072">
    <property type="protein sequence ID" value="MDO9713140.1"/>
    <property type="molecule type" value="Genomic_DNA"/>
</dbReference>
<evidence type="ECO:0000313" key="3">
    <source>
        <dbReference type="Proteomes" id="UP001243009"/>
    </source>
</evidence>
<keyword evidence="3" id="KW-1185">Reference proteome</keyword>
<protein>
    <submittedName>
        <fullName evidence="2">GDP-mannose 4,6-dehydratase</fullName>
        <ecNumber evidence="2">4.2.1.47</ecNumber>
    </submittedName>
</protein>
<dbReference type="InterPro" id="IPR016040">
    <property type="entry name" value="NAD(P)-bd_dom"/>
</dbReference>
<dbReference type="Pfam" id="PF16363">
    <property type="entry name" value="GDP_Man_Dehyd"/>
    <property type="match status" value="1"/>
</dbReference>
<dbReference type="Gene3D" id="3.90.25.10">
    <property type="entry name" value="UDP-galactose 4-epimerase, domain 1"/>
    <property type="match status" value="1"/>
</dbReference>
<dbReference type="Gene3D" id="3.40.50.720">
    <property type="entry name" value="NAD(P)-binding Rossmann-like Domain"/>
    <property type="match status" value="1"/>
</dbReference>
<dbReference type="EC" id="4.2.1.47" evidence="2"/>
<comment type="caution">
    <text evidence="2">The sequence shown here is derived from an EMBL/GenBank/DDBJ whole genome shotgun (WGS) entry which is preliminary data.</text>
</comment>
<proteinExistence type="predicted"/>
<dbReference type="RefSeq" id="WP_305107999.1">
    <property type="nucleotide sequence ID" value="NZ_JAUTWS010000072.1"/>
</dbReference>
<keyword evidence="2" id="KW-0456">Lyase</keyword>
<dbReference type="PANTHER" id="PTHR43000">
    <property type="entry name" value="DTDP-D-GLUCOSE 4,6-DEHYDRATASE-RELATED"/>
    <property type="match status" value="1"/>
</dbReference>
<evidence type="ECO:0000259" key="1">
    <source>
        <dbReference type="Pfam" id="PF16363"/>
    </source>
</evidence>
<dbReference type="InterPro" id="IPR036291">
    <property type="entry name" value="NAD(P)-bd_dom_sf"/>
</dbReference>
<feature type="domain" description="NAD(P)-binding" evidence="1">
    <location>
        <begin position="5"/>
        <end position="303"/>
    </location>
</feature>
<name>A0ABT9EAB3_9PROT</name>
<evidence type="ECO:0000313" key="2">
    <source>
        <dbReference type="EMBL" id="MDO9713140.1"/>
    </source>
</evidence>
<accession>A0ABT9EAB3</accession>
<sequence length="315" mass="33294">MQRILVTGAAGFVGGHLRPALRAAFPTAELIAAARGGAVAGWDRTVTLDLLDPAGCAHALRQVRPDAIIHLAALAMVAASFRDPMLTWRTNLLGTVALGEAVRMEVPEALFVHASSAEVYGLSFQGGVALDEAAPLQPANPYAASKAAADLAVGEMALRGLRAIRMRPFNHTGHGQSDGFVVPAFARQVAAIAAGRAEPVLRVGALERWRDYLDVADVCAGYVTVLRRGGELHPGAVFNLASGTPRHIGTILSDLMRLAGVTARIEEEATRLRPTDVVRTMGDAAAARRDLGWAPSVPWETTLASVLQDWQARPG</sequence>